<protein>
    <submittedName>
        <fullName evidence="5">Tape measure protein</fullName>
    </submittedName>
</protein>
<evidence type="ECO:0000256" key="1">
    <source>
        <dbReference type="SAM" id="MobiDB-lite"/>
    </source>
</evidence>
<feature type="domain" description="Tape measure protein N-terminal" evidence="3">
    <location>
        <begin position="19"/>
        <end position="212"/>
    </location>
</feature>
<dbReference type="EMBL" id="VYQB01000005">
    <property type="protein sequence ID" value="KAA9018303.1"/>
    <property type="molecule type" value="Genomic_DNA"/>
</dbReference>
<evidence type="ECO:0000256" key="2">
    <source>
        <dbReference type="SAM" id="Phobius"/>
    </source>
</evidence>
<keyword evidence="2" id="KW-0472">Membrane</keyword>
<feature type="transmembrane region" description="Helical" evidence="2">
    <location>
        <begin position="276"/>
        <end position="304"/>
    </location>
</feature>
<evidence type="ECO:0000313" key="4">
    <source>
        <dbReference type="EMBL" id="KAA9018303.1"/>
    </source>
</evidence>
<dbReference type="EMBL" id="VYQA01000005">
    <property type="protein sequence ID" value="KAA9030938.1"/>
    <property type="molecule type" value="Genomic_DNA"/>
</dbReference>
<evidence type="ECO:0000313" key="5">
    <source>
        <dbReference type="EMBL" id="KAA9030938.1"/>
    </source>
</evidence>
<comment type="caution">
    <text evidence="5">The sequence shown here is derived from an EMBL/GenBank/DDBJ whole genome shotgun (WGS) entry which is preliminary data.</text>
</comment>
<name>A0A5J5I4G6_9SPHN</name>
<keyword evidence="7" id="KW-1185">Reference proteome</keyword>
<feature type="region of interest" description="Disordered" evidence="1">
    <location>
        <begin position="475"/>
        <end position="504"/>
    </location>
</feature>
<evidence type="ECO:0000313" key="6">
    <source>
        <dbReference type="Proteomes" id="UP000325933"/>
    </source>
</evidence>
<feature type="transmembrane region" description="Helical" evidence="2">
    <location>
        <begin position="234"/>
        <end position="255"/>
    </location>
</feature>
<keyword evidence="2" id="KW-0812">Transmembrane</keyword>
<dbReference type="Pfam" id="PF20155">
    <property type="entry name" value="TMP_3"/>
    <property type="match status" value="1"/>
</dbReference>
<dbReference type="AlphaFoldDB" id="A0A5J5I4G6"/>
<dbReference type="InterPro" id="IPR013491">
    <property type="entry name" value="Tape_meas_N"/>
</dbReference>
<dbReference type="Proteomes" id="UP000326364">
    <property type="component" value="Unassembled WGS sequence"/>
</dbReference>
<dbReference type="NCBIfam" id="TIGR02675">
    <property type="entry name" value="tape_meas_nterm"/>
    <property type="match status" value="1"/>
</dbReference>
<organism evidence="5 6">
    <name type="scientific">Sphingobium limneticum</name>
    <dbReference type="NCBI Taxonomy" id="1007511"/>
    <lineage>
        <taxon>Bacteria</taxon>
        <taxon>Pseudomonadati</taxon>
        <taxon>Pseudomonadota</taxon>
        <taxon>Alphaproteobacteria</taxon>
        <taxon>Sphingomonadales</taxon>
        <taxon>Sphingomonadaceae</taxon>
        <taxon>Sphingobium</taxon>
    </lineage>
</organism>
<gene>
    <name evidence="5" type="ORF">F4U95_09275</name>
    <name evidence="4" type="ORF">F4U96_09330</name>
</gene>
<evidence type="ECO:0000313" key="7">
    <source>
        <dbReference type="Proteomes" id="UP000326364"/>
    </source>
</evidence>
<reference evidence="6 7" key="1">
    <citation type="submission" date="2019-09" db="EMBL/GenBank/DDBJ databases">
        <authorList>
            <person name="Feng G."/>
        </authorList>
    </citation>
    <scope>NUCLEOTIDE SEQUENCE [LARGE SCALE GENOMIC DNA]</scope>
    <source>
        <strain evidence="5 6">KACC 19283</strain>
        <strain evidence="4 7">KACC 19284</strain>
    </source>
</reference>
<dbReference type="RefSeq" id="WP_150425487.1">
    <property type="nucleotide sequence ID" value="NZ_VYQA01000005.1"/>
</dbReference>
<dbReference type="Proteomes" id="UP000325933">
    <property type="component" value="Unassembled WGS sequence"/>
</dbReference>
<keyword evidence="2" id="KW-1133">Transmembrane helix</keyword>
<proteinExistence type="predicted"/>
<sequence length="1262" mass="130283">MDRLNTVIKGFVAAATIKAIVGLADSYTRFTNSLRVAGVEGEKQRFVIERLYGSAQKFGVQLEAMSGLYGKASQAQKSLNASQGDLLKFSNGVAAALKVQGGSVNDAAGALHQLGQAITGNKIQAEEYNSILDGAYPILQAVAAGSDKFKGSVAALTAAVKAGNVTSKQFFEDFLKGSDSLEARAAKANFTVASSWQVLTNAVTKYIGEADQANAVTGSLGAAIRGLGNNLDTIVPVALSLGLALGVGFVTRAVAASVAASGAATTMGAMAVAARGAGAALLGAFGGPIGLAITGISLLLVGLYTDSKNMTAAFDANALAAEKFGVKLSEASKAAMAASGETRAVGTSAASAEPEIWSFANASGNLTKQLWEQAKAARAARVEMLQTQLTEAQGRIGTGQDATFEGARMNSRNAFNAFGKGDILAGLGLAGKSLKADIANVFSNGRTGRDGRALATDSGRVAGAIQKQIDALTSTPIGKSDVPTGGGGAVPIPDKMAGKSSAEKDAERRAKAQKEFWEGMEQELVLSKQTGAEREKQSKIFDYQAVVGRDINKEERKKLEGLLDQKAAAELTLRANEEHLIAARDIAAQENLYRMRATGATEEQLTVEKAVLDYRNNALATGENIQSEAYKIAEAQYRMDQQRNAELDKQNRLLADGAAAAAKYSAAYAAQQRDTAFADERASITALYNNGQNAKFSKAQFDEAIKGLDKAIGQAAMESANIMRDHWGDTIGQLGDDIGGKWGSAISNLGDKIRDMVDAANGNFSRGGILGGIAGLLGKTMKNGKLVNNTFGDAVQTGAGNFNDQLFGNSSKGIKSVFSDPLKSMSSSFSSFKDAFDPAKGGSFVKGIGSAVGGAMQGAQMGSQIAGVGKQLWGKFSTTGSQLGGALGSVGGPLGSAIGSLLGGTIGGLLKKTKYGTASIGQLAGGELGVNSIKGNSSSRKDGANSAAGSVISGLESIAAELGATLTGSPSVSIGMYKKDWRVSDTGRTGKLKGKYGDVKDFGDDAEAAIAYAIQVALQDGILTGISDFSKKVIAANGDEKALSLAKSYESILDSLAKFNNPIKGAVEEAVKDIDTLTAQMKAAGASAADLANVEQYRSIKLKEILDDQLADFNDTLKLLKGEGSGKSPLALLQEDMTALDKYRQTLTSGGTVDSADFNKLVQEILGQAGDIYGKQTSAYQGIVGDLTNLTQSAIGNATGEFAKAATGAEGTTDAVSTMDENVTSAINTSNQFLEIIANALTNGRNITSSLTGQNGVLLKAN</sequence>
<evidence type="ECO:0000259" key="3">
    <source>
        <dbReference type="Pfam" id="PF20155"/>
    </source>
</evidence>
<accession>A0A5J5I4G6</accession>